<evidence type="ECO:0000313" key="2">
    <source>
        <dbReference type="Proteomes" id="UP000512286"/>
    </source>
</evidence>
<sequence>MDKAIVTVGVEGTNMEYDLEIPIDVSVKEICAALTKALKLDEKNISISGYYMKTENPICFLKGNDNLKKFSISTGTKITLL</sequence>
<gene>
    <name evidence="1" type="ORF">HZF06_07850</name>
</gene>
<proteinExistence type="predicted"/>
<protein>
    <recommendedName>
        <fullName evidence="3">YukD family protein</fullName>
    </recommendedName>
</protein>
<dbReference type="InterPro" id="IPR024962">
    <property type="entry name" value="YukD-like"/>
</dbReference>
<dbReference type="KEGG" id="cint:HZF06_07850"/>
<dbReference type="AlphaFoldDB" id="A0A7D6VSQ6"/>
<name>A0A7D6VSQ6_9CLOT</name>
<evidence type="ECO:0008006" key="3">
    <source>
        <dbReference type="Google" id="ProtNLM"/>
    </source>
</evidence>
<reference evidence="1 2" key="1">
    <citation type="submission" date="2020-07" db="EMBL/GenBank/DDBJ databases">
        <title>Electron transfer.</title>
        <authorList>
            <person name="Huang L."/>
            <person name="Liu X."/>
            <person name="Zhou S."/>
        </authorList>
    </citation>
    <scope>NUCLEOTIDE SEQUENCE [LARGE SCALE GENOMIC DNA]</scope>
    <source>
        <strain evidence="1 2">Lx1</strain>
    </source>
</reference>
<dbReference type="Pfam" id="PF08817">
    <property type="entry name" value="YukD"/>
    <property type="match status" value="1"/>
</dbReference>
<evidence type="ECO:0000313" key="1">
    <source>
        <dbReference type="EMBL" id="QLY81486.1"/>
    </source>
</evidence>
<dbReference type="EMBL" id="CP059378">
    <property type="protein sequence ID" value="QLY81486.1"/>
    <property type="molecule type" value="Genomic_DNA"/>
</dbReference>
<dbReference type="Proteomes" id="UP000512286">
    <property type="component" value="Chromosome"/>
</dbReference>
<dbReference type="Gene3D" id="3.10.20.90">
    <property type="entry name" value="Phosphatidylinositol 3-kinase Catalytic Subunit, Chain A, domain 1"/>
    <property type="match status" value="1"/>
</dbReference>
<organism evidence="1 2">
    <name type="scientific">Clostridium intestinale</name>
    <dbReference type="NCBI Taxonomy" id="36845"/>
    <lineage>
        <taxon>Bacteria</taxon>
        <taxon>Bacillati</taxon>
        <taxon>Bacillota</taxon>
        <taxon>Clostridia</taxon>
        <taxon>Eubacteriales</taxon>
        <taxon>Clostridiaceae</taxon>
        <taxon>Clostridium</taxon>
    </lineage>
</organism>
<dbReference type="RefSeq" id="WP_181603059.1">
    <property type="nucleotide sequence ID" value="NZ_CP059378.1"/>
</dbReference>
<accession>A0A7D6VSQ6</accession>